<name>A0A0F8ZDJ6_9ZZZZ</name>
<protein>
    <submittedName>
        <fullName evidence="1">Uncharacterized protein</fullName>
    </submittedName>
</protein>
<comment type="caution">
    <text evidence="1">The sequence shown here is derived from an EMBL/GenBank/DDBJ whole genome shotgun (WGS) entry which is preliminary data.</text>
</comment>
<gene>
    <name evidence="1" type="ORF">LCGC14_2787640</name>
</gene>
<sequence length="78" mass="8745">MSRHCTICESNLHNTSIHRYGKEKDKPHSCLTSPLVLELREAAKETYDDIALICATFSHELPKPAVRLRKALAAVEEG</sequence>
<organism evidence="1">
    <name type="scientific">marine sediment metagenome</name>
    <dbReference type="NCBI Taxonomy" id="412755"/>
    <lineage>
        <taxon>unclassified sequences</taxon>
        <taxon>metagenomes</taxon>
        <taxon>ecological metagenomes</taxon>
    </lineage>
</organism>
<accession>A0A0F8ZDJ6</accession>
<dbReference type="AlphaFoldDB" id="A0A0F8ZDJ6"/>
<reference evidence="1" key="1">
    <citation type="journal article" date="2015" name="Nature">
        <title>Complex archaea that bridge the gap between prokaryotes and eukaryotes.</title>
        <authorList>
            <person name="Spang A."/>
            <person name="Saw J.H."/>
            <person name="Jorgensen S.L."/>
            <person name="Zaremba-Niedzwiedzka K."/>
            <person name="Martijn J."/>
            <person name="Lind A.E."/>
            <person name="van Eijk R."/>
            <person name="Schleper C."/>
            <person name="Guy L."/>
            <person name="Ettema T.J."/>
        </authorList>
    </citation>
    <scope>NUCLEOTIDE SEQUENCE</scope>
</reference>
<evidence type="ECO:0000313" key="1">
    <source>
        <dbReference type="EMBL" id="KKK84010.1"/>
    </source>
</evidence>
<dbReference type="EMBL" id="LAZR01051967">
    <property type="protein sequence ID" value="KKK84010.1"/>
    <property type="molecule type" value="Genomic_DNA"/>
</dbReference>
<proteinExistence type="predicted"/>